<sequence length="320" mass="35715">MAPKAPSHSRQPTKEKEEKEEPSSEEEEEDPSEEEKGNFSDEEEEEGSSEDEGEDQEKVKSKTTTSSVTKFGSKSIVQENGSDSDPDSEGSPSDYKLQPISKSSVVSAKRAHQEGDSDRQSLRSGKKSRTEEKQPSATPGGGAGGITRLWSNEDEIALLNGMIDFRNVKGLDPNADMGAFYDFVKGKLQVDFSRDQLRTKISRMKKRFLNALKKGENGLDPVFSKPHEDMAFELSKKIWVFAVEIVKEVRMVIRQRKGNFPSLAMSEAGMSYVKERLSLIGSVKAKELDDKWKQLIAAEAELNYKMLALMTEQVKMAFGQ</sequence>
<feature type="domain" description="Glabrous enhancer-binding protein-like DBD" evidence="3">
    <location>
        <begin position="147"/>
        <end position="239"/>
    </location>
</feature>
<feature type="compositionally biased region" description="Basic and acidic residues" evidence="2">
    <location>
        <begin position="12"/>
        <end position="22"/>
    </location>
</feature>
<evidence type="ECO:0000256" key="2">
    <source>
        <dbReference type="SAM" id="MobiDB-lite"/>
    </source>
</evidence>
<comment type="caution">
    <text evidence="4">The sequence shown here is derived from an EMBL/GenBank/DDBJ whole genome shotgun (WGS) entry which is preliminary data.</text>
</comment>
<dbReference type="Pfam" id="PF04504">
    <property type="entry name" value="GeBP-like_DBD"/>
    <property type="match status" value="1"/>
</dbReference>
<gene>
    <name evidence="4" type="ORF">Slati_3871200</name>
</gene>
<name>A0AAW2TMY5_9LAMI</name>
<feature type="region of interest" description="Disordered" evidence="2">
    <location>
        <begin position="1"/>
        <end position="147"/>
    </location>
</feature>
<dbReference type="PANTHER" id="PTHR31662">
    <property type="entry name" value="BNAANNG10740D PROTEIN-RELATED"/>
    <property type="match status" value="1"/>
</dbReference>
<dbReference type="AlphaFoldDB" id="A0AAW2TMY5"/>
<dbReference type="EMBL" id="JACGWN010000014">
    <property type="protein sequence ID" value="KAL0405573.1"/>
    <property type="molecule type" value="Genomic_DNA"/>
</dbReference>
<protein>
    <submittedName>
        <fullName evidence="4">STOREKEEPER protein</fullName>
    </submittedName>
</protein>
<reference evidence="4" key="1">
    <citation type="submission" date="2020-06" db="EMBL/GenBank/DDBJ databases">
        <authorList>
            <person name="Li T."/>
            <person name="Hu X."/>
            <person name="Zhang T."/>
            <person name="Song X."/>
            <person name="Zhang H."/>
            <person name="Dai N."/>
            <person name="Sheng W."/>
            <person name="Hou X."/>
            <person name="Wei L."/>
        </authorList>
    </citation>
    <scope>NUCLEOTIDE SEQUENCE</scope>
    <source>
        <strain evidence="4">KEN1</strain>
        <tissue evidence="4">Leaf</tissue>
    </source>
</reference>
<proteinExistence type="inferred from homology"/>
<feature type="compositionally biased region" description="Acidic residues" evidence="2">
    <location>
        <begin position="23"/>
        <end position="33"/>
    </location>
</feature>
<feature type="compositionally biased region" description="Basic and acidic residues" evidence="2">
    <location>
        <begin position="111"/>
        <end position="121"/>
    </location>
</feature>
<feature type="compositionally biased region" description="Acidic residues" evidence="2">
    <location>
        <begin position="40"/>
        <end position="55"/>
    </location>
</feature>
<comment type="similarity">
    <text evidence="1">Belongs to the GeBP family.</text>
</comment>
<evidence type="ECO:0000313" key="4">
    <source>
        <dbReference type="EMBL" id="KAL0405573.1"/>
    </source>
</evidence>
<accession>A0AAW2TMY5</accession>
<dbReference type="GO" id="GO:0006355">
    <property type="term" value="P:regulation of DNA-templated transcription"/>
    <property type="evidence" value="ECO:0007669"/>
    <property type="project" value="InterPro"/>
</dbReference>
<dbReference type="InterPro" id="IPR053932">
    <property type="entry name" value="GeBP-like_DBD"/>
</dbReference>
<feature type="compositionally biased region" description="Low complexity" evidence="2">
    <location>
        <begin position="62"/>
        <end position="75"/>
    </location>
</feature>
<dbReference type="GO" id="GO:0005634">
    <property type="term" value="C:nucleus"/>
    <property type="evidence" value="ECO:0007669"/>
    <property type="project" value="TreeGrafter"/>
</dbReference>
<evidence type="ECO:0000259" key="3">
    <source>
        <dbReference type="Pfam" id="PF04504"/>
    </source>
</evidence>
<evidence type="ECO:0000256" key="1">
    <source>
        <dbReference type="ARBA" id="ARBA00010820"/>
    </source>
</evidence>
<reference evidence="4" key="2">
    <citation type="journal article" date="2024" name="Plant">
        <title>Genomic evolution and insights into agronomic trait innovations of Sesamum species.</title>
        <authorList>
            <person name="Miao H."/>
            <person name="Wang L."/>
            <person name="Qu L."/>
            <person name="Liu H."/>
            <person name="Sun Y."/>
            <person name="Le M."/>
            <person name="Wang Q."/>
            <person name="Wei S."/>
            <person name="Zheng Y."/>
            <person name="Lin W."/>
            <person name="Duan Y."/>
            <person name="Cao H."/>
            <person name="Xiong S."/>
            <person name="Wang X."/>
            <person name="Wei L."/>
            <person name="Li C."/>
            <person name="Ma Q."/>
            <person name="Ju M."/>
            <person name="Zhao R."/>
            <person name="Li G."/>
            <person name="Mu C."/>
            <person name="Tian Q."/>
            <person name="Mei H."/>
            <person name="Zhang T."/>
            <person name="Gao T."/>
            <person name="Zhang H."/>
        </authorList>
    </citation>
    <scope>NUCLEOTIDE SEQUENCE</scope>
    <source>
        <strain evidence="4">KEN1</strain>
    </source>
</reference>
<dbReference type="InterPro" id="IPR007592">
    <property type="entry name" value="GEBP"/>
</dbReference>
<dbReference type="PANTHER" id="PTHR31662:SF108">
    <property type="entry name" value="TRANSCRIPTION FACTOR GEBP FAMILY-RELATED"/>
    <property type="match status" value="1"/>
</dbReference>
<organism evidence="4">
    <name type="scientific">Sesamum latifolium</name>
    <dbReference type="NCBI Taxonomy" id="2727402"/>
    <lineage>
        <taxon>Eukaryota</taxon>
        <taxon>Viridiplantae</taxon>
        <taxon>Streptophyta</taxon>
        <taxon>Embryophyta</taxon>
        <taxon>Tracheophyta</taxon>
        <taxon>Spermatophyta</taxon>
        <taxon>Magnoliopsida</taxon>
        <taxon>eudicotyledons</taxon>
        <taxon>Gunneridae</taxon>
        <taxon>Pentapetalae</taxon>
        <taxon>asterids</taxon>
        <taxon>lamiids</taxon>
        <taxon>Lamiales</taxon>
        <taxon>Pedaliaceae</taxon>
        <taxon>Sesamum</taxon>
    </lineage>
</organism>